<dbReference type="Proteomes" id="UP000505355">
    <property type="component" value="Chromosome"/>
</dbReference>
<dbReference type="KEGG" id="mmab:HQ865_25495"/>
<feature type="transmembrane region" description="Helical" evidence="1">
    <location>
        <begin position="212"/>
        <end position="232"/>
    </location>
</feature>
<keyword evidence="1" id="KW-0472">Membrane</keyword>
<accession>A0A7D4PY67</accession>
<organism evidence="2 3">
    <name type="scientific">Mucilaginibacter mali</name>
    <dbReference type="NCBI Taxonomy" id="2740462"/>
    <lineage>
        <taxon>Bacteria</taxon>
        <taxon>Pseudomonadati</taxon>
        <taxon>Bacteroidota</taxon>
        <taxon>Sphingobacteriia</taxon>
        <taxon>Sphingobacteriales</taxon>
        <taxon>Sphingobacteriaceae</taxon>
        <taxon>Mucilaginibacter</taxon>
    </lineage>
</organism>
<feature type="transmembrane region" description="Helical" evidence="1">
    <location>
        <begin position="238"/>
        <end position="259"/>
    </location>
</feature>
<keyword evidence="1" id="KW-0812">Transmembrane</keyword>
<feature type="transmembrane region" description="Helical" evidence="1">
    <location>
        <begin position="105"/>
        <end position="125"/>
    </location>
</feature>
<name>A0A7D4PY67_9SPHI</name>
<dbReference type="RefSeq" id="WP_173417608.1">
    <property type="nucleotide sequence ID" value="NZ_CP054139.1"/>
</dbReference>
<feature type="transmembrane region" description="Helical" evidence="1">
    <location>
        <begin position="52"/>
        <end position="69"/>
    </location>
</feature>
<evidence type="ECO:0000256" key="1">
    <source>
        <dbReference type="SAM" id="Phobius"/>
    </source>
</evidence>
<keyword evidence="3" id="KW-1185">Reference proteome</keyword>
<feature type="transmembrane region" description="Helical" evidence="1">
    <location>
        <begin position="81"/>
        <end position="99"/>
    </location>
</feature>
<reference evidence="2 3" key="1">
    <citation type="submission" date="2020-05" db="EMBL/GenBank/DDBJ databases">
        <title>Mucilaginibacter mali sp. nov.</title>
        <authorList>
            <person name="Kim H.S."/>
            <person name="Lee K.C."/>
            <person name="Suh M.K."/>
            <person name="Kim J.-S."/>
            <person name="Han K.-I."/>
            <person name="Eom M.K."/>
            <person name="Shin Y.K."/>
            <person name="Lee J.-S."/>
        </authorList>
    </citation>
    <scope>NUCLEOTIDE SEQUENCE [LARGE SCALE GENOMIC DNA]</scope>
    <source>
        <strain evidence="2 3">G2-14</strain>
    </source>
</reference>
<sequence>MMIKRKHNWITLCLFNLALVAMLGAVLRSKILFSIPWLDFKYILNAHSHFAFGGWITLCLLTLFTYELLPEKFSSQRKYNCLLGSIFLSAAGMLVSFPFQGYGFWSISFSTLFIFATYAFSWFFIRDLRRSGVPGYIFQLAVIALLALCISSVGPFTLAYMLATHSANLLLYKDSIYTYLHLQYNGFFTLAIFAIWFGRISHSWTGKTRQQAARFAGLLSVSVLPTLFLSYLWHYPNILIRSIAVSGCMLLVACLNYFIPVFKTAWAGLRFGSKPLRILTGLAMTAFFAKTLMQAGIVYPALGALIFDNRPVIIGYLHLVMLGFVTLFLLAHLFLNGYFSPASKPTIWGIILFTAAVMINELLLMTQGLAAMLSASCSFFPLWLWLTALLLFGGALVIALGAVDYRRSLRRELSTETTKSLT</sequence>
<proteinExistence type="predicted"/>
<feature type="transmembrane region" description="Helical" evidence="1">
    <location>
        <begin position="382"/>
        <end position="403"/>
    </location>
</feature>
<evidence type="ECO:0000313" key="3">
    <source>
        <dbReference type="Proteomes" id="UP000505355"/>
    </source>
</evidence>
<feature type="transmembrane region" description="Helical" evidence="1">
    <location>
        <begin position="347"/>
        <end position="370"/>
    </location>
</feature>
<keyword evidence="1" id="KW-1133">Transmembrane helix</keyword>
<protein>
    <submittedName>
        <fullName evidence="2">Uncharacterized protein</fullName>
    </submittedName>
</protein>
<feature type="transmembrane region" description="Helical" evidence="1">
    <location>
        <begin position="137"/>
        <end position="162"/>
    </location>
</feature>
<feature type="transmembrane region" description="Helical" evidence="1">
    <location>
        <begin position="279"/>
        <end position="307"/>
    </location>
</feature>
<feature type="transmembrane region" description="Helical" evidence="1">
    <location>
        <begin position="182"/>
        <end position="200"/>
    </location>
</feature>
<gene>
    <name evidence="2" type="ORF">HQ865_25495</name>
</gene>
<feature type="transmembrane region" description="Helical" evidence="1">
    <location>
        <begin position="313"/>
        <end position="335"/>
    </location>
</feature>
<dbReference type="EMBL" id="CP054139">
    <property type="protein sequence ID" value="QKJ32963.1"/>
    <property type="molecule type" value="Genomic_DNA"/>
</dbReference>
<evidence type="ECO:0000313" key="2">
    <source>
        <dbReference type="EMBL" id="QKJ32963.1"/>
    </source>
</evidence>
<dbReference type="AlphaFoldDB" id="A0A7D4PY67"/>